<feature type="transmembrane region" description="Helical" evidence="10">
    <location>
        <begin position="127"/>
        <end position="146"/>
    </location>
</feature>
<gene>
    <name evidence="11" type="ORF">OKA05_00475</name>
</gene>
<comment type="similarity">
    <text evidence="2 9">Belongs to the membrane-bound acyltransferase family.</text>
</comment>
<reference evidence="11 12" key="1">
    <citation type="submission" date="2022-10" db="EMBL/GenBank/DDBJ databases">
        <title>Luteolibacter arcticus strain CCTCC AB 2014275, whole genome shotgun sequencing project.</title>
        <authorList>
            <person name="Zhao G."/>
            <person name="Shen L."/>
        </authorList>
    </citation>
    <scope>NUCLEOTIDE SEQUENCE [LARGE SCALE GENOMIC DNA]</scope>
    <source>
        <strain evidence="11 12">CCTCC AB 2014275</strain>
    </source>
</reference>
<dbReference type="PANTHER" id="PTHR13285">
    <property type="entry name" value="ACYLTRANSFERASE"/>
    <property type="match status" value="1"/>
</dbReference>
<feature type="transmembrane region" description="Helical" evidence="10">
    <location>
        <begin position="50"/>
        <end position="69"/>
    </location>
</feature>
<keyword evidence="7 9" id="KW-0472">Membrane</keyword>
<keyword evidence="3 9" id="KW-1003">Cell membrane</keyword>
<dbReference type="Proteomes" id="UP001320876">
    <property type="component" value="Unassembled WGS sequence"/>
</dbReference>
<evidence type="ECO:0000313" key="11">
    <source>
        <dbReference type="EMBL" id="MCW1921007.1"/>
    </source>
</evidence>
<dbReference type="EMBL" id="JAPDDT010000001">
    <property type="protein sequence ID" value="MCW1921007.1"/>
    <property type="molecule type" value="Genomic_DNA"/>
</dbReference>
<evidence type="ECO:0000256" key="7">
    <source>
        <dbReference type="ARBA" id="ARBA00023136"/>
    </source>
</evidence>
<evidence type="ECO:0000256" key="3">
    <source>
        <dbReference type="ARBA" id="ARBA00022475"/>
    </source>
</evidence>
<dbReference type="PIRSF" id="PIRSF016636">
    <property type="entry name" value="AlgI_DltB"/>
    <property type="match status" value="1"/>
</dbReference>
<evidence type="ECO:0000256" key="5">
    <source>
        <dbReference type="ARBA" id="ARBA00022692"/>
    </source>
</evidence>
<comment type="caution">
    <text evidence="11">The sequence shown here is derived from an EMBL/GenBank/DDBJ whole genome shotgun (WGS) entry which is preliminary data.</text>
</comment>
<dbReference type="PIRSF" id="PIRSF500217">
    <property type="entry name" value="AlgI"/>
    <property type="match status" value="1"/>
</dbReference>
<feature type="transmembrane region" description="Helical" evidence="10">
    <location>
        <begin position="196"/>
        <end position="215"/>
    </location>
</feature>
<feature type="transmembrane region" description="Helical" evidence="10">
    <location>
        <begin position="23"/>
        <end position="43"/>
    </location>
</feature>
<dbReference type="Pfam" id="PF03062">
    <property type="entry name" value="MBOAT"/>
    <property type="match status" value="1"/>
</dbReference>
<dbReference type="RefSeq" id="WP_264485116.1">
    <property type="nucleotide sequence ID" value="NZ_JAPDDT010000001.1"/>
</dbReference>
<evidence type="ECO:0000256" key="2">
    <source>
        <dbReference type="ARBA" id="ARBA00010323"/>
    </source>
</evidence>
<keyword evidence="8 9" id="KW-0012">Acyltransferase</keyword>
<feature type="transmembrane region" description="Helical" evidence="10">
    <location>
        <begin position="359"/>
        <end position="375"/>
    </location>
</feature>
<dbReference type="InterPro" id="IPR051085">
    <property type="entry name" value="MB_O-acyltransferase"/>
</dbReference>
<dbReference type="InterPro" id="IPR024194">
    <property type="entry name" value="Ac/AlaTfrase_AlgI/DltB"/>
</dbReference>
<name>A0ABT3GBM0_9BACT</name>
<evidence type="ECO:0000256" key="10">
    <source>
        <dbReference type="SAM" id="Phobius"/>
    </source>
</evidence>
<evidence type="ECO:0000256" key="4">
    <source>
        <dbReference type="ARBA" id="ARBA00022679"/>
    </source>
</evidence>
<proteinExistence type="inferred from homology"/>
<dbReference type="PANTHER" id="PTHR13285:SF23">
    <property type="entry name" value="TEICHOIC ACID D-ALANYLTRANSFERASE"/>
    <property type="match status" value="1"/>
</dbReference>
<feature type="transmembrane region" description="Helical" evidence="10">
    <location>
        <begin position="411"/>
        <end position="428"/>
    </location>
</feature>
<organism evidence="11 12">
    <name type="scientific">Luteolibacter arcticus</name>
    <dbReference type="NCBI Taxonomy" id="1581411"/>
    <lineage>
        <taxon>Bacteria</taxon>
        <taxon>Pseudomonadati</taxon>
        <taxon>Verrucomicrobiota</taxon>
        <taxon>Verrucomicrobiia</taxon>
        <taxon>Verrucomicrobiales</taxon>
        <taxon>Verrucomicrobiaceae</taxon>
        <taxon>Luteolibacter</taxon>
    </lineage>
</organism>
<keyword evidence="6 10" id="KW-1133">Transmembrane helix</keyword>
<accession>A0ABT3GBM0</accession>
<feature type="transmembrane region" description="Helical" evidence="10">
    <location>
        <begin position="235"/>
        <end position="252"/>
    </location>
</feature>
<dbReference type="InterPro" id="IPR004299">
    <property type="entry name" value="MBOAT_fam"/>
</dbReference>
<keyword evidence="4 9" id="KW-0808">Transferase</keyword>
<feature type="transmembrane region" description="Helical" evidence="10">
    <location>
        <begin position="166"/>
        <end position="184"/>
    </location>
</feature>
<evidence type="ECO:0000256" key="1">
    <source>
        <dbReference type="ARBA" id="ARBA00004651"/>
    </source>
</evidence>
<comment type="subcellular location">
    <subcellularLocation>
        <location evidence="1">Cell membrane</location>
        <topology evidence="1">Multi-pass membrane protein</topology>
    </subcellularLocation>
</comment>
<keyword evidence="5 10" id="KW-0812">Transmembrane</keyword>
<protein>
    <submittedName>
        <fullName evidence="11">MBOAT family protein</fullName>
    </submittedName>
</protein>
<evidence type="ECO:0000256" key="9">
    <source>
        <dbReference type="PIRNR" id="PIRNR016636"/>
    </source>
</evidence>
<dbReference type="InterPro" id="IPR028362">
    <property type="entry name" value="AlgI"/>
</dbReference>
<evidence type="ECO:0000256" key="8">
    <source>
        <dbReference type="ARBA" id="ARBA00023315"/>
    </source>
</evidence>
<keyword evidence="12" id="KW-1185">Reference proteome</keyword>
<evidence type="ECO:0000313" key="12">
    <source>
        <dbReference type="Proteomes" id="UP001320876"/>
    </source>
</evidence>
<evidence type="ECO:0000256" key="6">
    <source>
        <dbReference type="ARBA" id="ARBA00022989"/>
    </source>
</evidence>
<sequence>MPDDKSVVASQPVVRRQECRRSLMLFNSYTFLLVFLPIALIGWQALKRAPFRVVLGWLVLVSLVYYGVWNPDPEKPWSPKYILLILGSCTANYYLGRTLSRRPKEDSDESPQAGPGQRNAPAPHAKLLLIAGVAANLALLGYYKYAGFLGGILNSATGWPASVPDIVLPLAISFFTFLQIAYLVDAYRGETEEYHFTDYLLFVTFFPHLIAGPLIHHREMMPQFRQTRQGWHRDFPVALGMFLMGLFKKVVIADNLARIATPIFGLAAEDGRDPTMVEAWVGAVAFALQLYFDFSGYSDMALGSARLFGIRFPLNFHSPYKADSIVEFWRRWHMTLSRFLRDYLYIPLGGNRKGPSRRYVNLFLTMLLGGIWHGAGWTFIIWGALHGIFLCVNHAWFGLRKKLAWRAMPKPLAIALTFIAVLVGWVFFRAHDFESAGRLLASMFGLHGFGGWPDKAARVVASAEPLKLIPVLIGVWLLPNTQEIFARYRPALRVAGAPYPAGGTRRWWQWRPTKAFAAATVLLAIATGLQFDKVSEFIYFQF</sequence>